<feature type="compositionally biased region" description="Polar residues" evidence="1">
    <location>
        <begin position="46"/>
        <end position="63"/>
    </location>
</feature>
<keyword evidence="3" id="KW-1185">Reference proteome</keyword>
<proteinExistence type="predicted"/>
<name>A0ABQ9TTS4_SAGOE</name>
<gene>
    <name evidence="2" type="ORF">P7K49_034096</name>
</gene>
<evidence type="ECO:0000313" key="2">
    <source>
        <dbReference type="EMBL" id="KAK2088189.1"/>
    </source>
</evidence>
<accession>A0ABQ9TTS4</accession>
<feature type="region of interest" description="Disordered" evidence="1">
    <location>
        <begin position="230"/>
        <end position="262"/>
    </location>
</feature>
<dbReference type="Proteomes" id="UP001266305">
    <property type="component" value="Unassembled WGS sequence"/>
</dbReference>
<organism evidence="2 3">
    <name type="scientific">Saguinus oedipus</name>
    <name type="common">Cotton-top tamarin</name>
    <name type="synonym">Oedipomidas oedipus</name>
    <dbReference type="NCBI Taxonomy" id="9490"/>
    <lineage>
        <taxon>Eukaryota</taxon>
        <taxon>Metazoa</taxon>
        <taxon>Chordata</taxon>
        <taxon>Craniata</taxon>
        <taxon>Vertebrata</taxon>
        <taxon>Euteleostomi</taxon>
        <taxon>Mammalia</taxon>
        <taxon>Eutheria</taxon>
        <taxon>Euarchontoglires</taxon>
        <taxon>Primates</taxon>
        <taxon>Haplorrhini</taxon>
        <taxon>Platyrrhini</taxon>
        <taxon>Cebidae</taxon>
        <taxon>Callitrichinae</taxon>
        <taxon>Saguinus</taxon>
    </lineage>
</organism>
<feature type="compositionally biased region" description="Polar residues" evidence="1">
    <location>
        <begin position="248"/>
        <end position="262"/>
    </location>
</feature>
<evidence type="ECO:0000256" key="1">
    <source>
        <dbReference type="SAM" id="MobiDB-lite"/>
    </source>
</evidence>
<protein>
    <submittedName>
        <fullName evidence="2">Uncharacterized protein</fullName>
    </submittedName>
</protein>
<comment type="caution">
    <text evidence="2">The sequence shown here is derived from an EMBL/GenBank/DDBJ whole genome shotgun (WGS) entry which is preliminary data.</text>
</comment>
<evidence type="ECO:0000313" key="3">
    <source>
        <dbReference type="Proteomes" id="UP001266305"/>
    </source>
</evidence>
<feature type="region of interest" description="Disordered" evidence="1">
    <location>
        <begin position="39"/>
        <end position="75"/>
    </location>
</feature>
<dbReference type="EMBL" id="JASSZA010000019">
    <property type="protein sequence ID" value="KAK2088189.1"/>
    <property type="molecule type" value="Genomic_DNA"/>
</dbReference>
<feature type="region of interest" description="Disordered" evidence="1">
    <location>
        <begin position="1"/>
        <end position="24"/>
    </location>
</feature>
<reference evidence="2 3" key="1">
    <citation type="submission" date="2023-05" db="EMBL/GenBank/DDBJ databases">
        <title>B98-5 Cell Line De Novo Hybrid Assembly: An Optical Mapping Approach.</title>
        <authorList>
            <person name="Kananen K."/>
            <person name="Auerbach J.A."/>
            <person name="Kautto E."/>
            <person name="Blachly J.S."/>
        </authorList>
    </citation>
    <scope>NUCLEOTIDE SEQUENCE [LARGE SCALE GENOMIC DNA]</scope>
    <source>
        <strain evidence="2">B95-8</strain>
        <tissue evidence="2">Cell line</tissue>
    </source>
</reference>
<sequence>MGRPGSSHLDQILPHRTWRDPDPHTCTRSYLFRQGETLMLIPGPDPTSSDTNRSSPYTRSQILPPQLLTDPNSHKTHTRARSYLLRHGETQIFIPGSDPTSSDTERPRSSHLYQILPPQTLRAQILTSLIPEPDLTCSDMRRPRSSQLYQILPFQTWMEPDPHTCTRSYLLRHGETQILTPVPDPTSLDMEKPKSLHLYQILLPQTLRDPDPNTCTRFYLLEHGETQILTSVPDPTSSDIERPRSPHLYQSSDMNGSKSSHL</sequence>